<evidence type="ECO:0000256" key="5">
    <source>
        <dbReference type="ARBA" id="ARBA00022845"/>
    </source>
</evidence>
<dbReference type="InterPro" id="IPR055063">
    <property type="entry name" value="Rib_mS39_PPR"/>
</dbReference>
<keyword evidence="6" id="KW-0694">RNA-binding</keyword>
<organism evidence="13">
    <name type="scientific">Cacopsylla melanoneura</name>
    <dbReference type="NCBI Taxonomy" id="428564"/>
    <lineage>
        <taxon>Eukaryota</taxon>
        <taxon>Metazoa</taxon>
        <taxon>Ecdysozoa</taxon>
        <taxon>Arthropoda</taxon>
        <taxon>Hexapoda</taxon>
        <taxon>Insecta</taxon>
        <taxon>Pterygota</taxon>
        <taxon>Neoptera</taxon>
        <taxon>Paraneoptera</taxon>
        <taxon>Hemiptera</taxon>
        <taxon>Sternorrhyncha</taxon>
        <taxon>Psylloidea</taxon>
        <taxon>Psyllidae</taxon>
        <taxon>Psyllinae</taxon>
        <taxon>Cacopsylla</taxon>
    </lineage>
</organism>
<evidence type="ECO:0000313" key="13">
    <source>
        <dbReference type="EMBL" id="CAG6722905.1"/>
    </source>
</evidence>
<dbReference type="GO" id="GO:0043024">
    <property type="term" value="F:ribosomal small subunit binding"/>
    <property type="evidence" value="ECO:0007669"/>
    <property type="project" value="InterPro"/>
</dbReference>
<dbReference type="GO" id="GO:0005739">
    <property type="term" value="C:mitochondrion"/>
    <property type="evidence" value="ECO:0007669"/>
    <property type="project" value="UniProtKB-SubCell"/>
</dbReference>
<keyword evidence="5" id="KW-0810">Translation regulation</keyword>
<accession>A0A8D8VC77</accession>
<dbReference type="PANTHER" id="PTHR16276:SF1">
    <property type="entry name" value="SMALL RIBOSOMAL SUBUNIT PROTEIN MS39"/>
    <property type="match status" value="1"/>
</dbReference>
<reference evidence="13" key="1">
    <citation type="submission" date="2021-05" db="EMBL/GenBank/DDBJ databases">
        <authorList>
            <person name="Alioto T."/>
            <person name="Alioto T."/>
            <person name="Gomez Garrido J."/>
        </authorList>
    </citation>
    <scope>NUCLEOTIDE SEQUENCE</scope>
</reference>
<keyword evidence="3" id="KW-0699">rRNA-binding</keyword>
<dbReference type="AlphaFoldDB" id="A0A8D8VC77"/>
<evidence type="ECO:0000256" key="7">
    <source>
        <dbReference type="ARBA" id="ARBA00022946"/>
    </source>
</evidence>
<evidence type="ECO:0000256" key="10">
    <source>
        <dbReference type="ARBA" id="ARBA00023274"/>
    </source>
</evidence>
<keyword evidence="8" id="KW-0689">Ribosomal protein</keyword>
<dbReference type="Pfam" id="PF22330">
    <property type="entry name" value="Rib_mS39_PPR"/>
    <property type="match status" value="1"/>
</dbReference>
<proteinExistence type="inferred from homology"/>
<evidence type="ECO:0000256" key="2">
    <source>
        <dbReference type="ARBA" id="ARBA00008551"/>
    </source>
</evidence>
<evidence type="ECO:0000256" key="4">
    <source>
        <dbReference type="ARBA" id="ARBA00022737"/>
    </source>
</evidence>
<evidence type="ECO:0000256" key="9">
    <source>
        <dbReference type="ARBA" id="ARBA00023128"/>
    </source>
</evidence>
<dbReference type="InterPro" id="IPR037387">
    <property type="entry name" value="PTCD3"/>
</dbReference>
<dbReference type="InterPro" id="IPR011990">
    <property type="entry name" value="TPR-like_helical_dom_sf"/>
</dbReference>
<evidence type="ECO:0000256" key="3">
    <source>
        <dbReference type="ARBA" id="ARBA00022730"/>
    </source>
</evidence>
<keyword evidence="4" id="KW-0677">Repeat</keyword>
<evidence type="ECO:0000256" key="12">
    <source>
        <dbReference type="SAM" id="MobiDB-lite"/>
    </source>
</evidence>
<comment type="similarity">
    <text evidence="2">Belongs to the mitochondrion-specific ribosomal protein mS39 family.</text>
</comment>
<dbReference type="GO" id="GO:0032543">
    <property type="term" value="P:mitochondrial translation"/>
    <property type="evidence" value="ECO:0007669"/>
    <property type="project" value="InterPro"/>
</dbReference>
<evidence type="ECO:0000256" key="8">
    <source>
        <dbReference type="ARBA" id="ARBA00022980"/>
    </source>
</evidence>
<dbReference type="InterPro" id="IPR002885">
    <property type="entry name" value="PPR_rpt"/>
</dbReference>
<dbReference type="GO" id="GO:1990904">
    <property type="term" value="C:ribonucleoprotein complex"/>
    <property type="evidence" value="ECO:0007669"/>
    <property type="project" value="UniProtKB-KW"/>
</dbReference>
<dbReference type="GO" id="GO:0005840">
    <property type="term" value="C:ribosome"/>
    <property type="evidence" value="ECO:0007669"/>
    <property type="project" value="UniProtKB-KW"/>
</dbReference>
<evidence type="ECO:0000256" key="11">
    <source>
        <dbReference type="ARBA" id="ARBA00035134"/>
    </source>
</evidence>
<comment type="subcellular location">
    <subcellularLocation>
        <location evidence="1">Mitochondrion</location>
    </subcellularLocation>
</comment>
<dbReference type="GO" id="GO:0019843">
    <property type="term" value="F:rRNA binding"/>
    <property type="evidence" value="ECO:0007669"/>
    <property type="project" value="UniProtKB-KW"/>
</dbReference>
<dbReference type="Pfam" id="PF13812">
    <property type="entry name" value="PPR_3"/>
    <property type="match status" value="1"/>
</dbReference>
<dbReference type="GO" id="GO:0006417">
    <property type="term" value="P:regulation of translation"/>
    <property type="evidence" value="ECO:0007669"/>
    <property type="project" value="UniProtKB-KW"/>
</dbReference>
<evidence type="ECO:0000256" key="1">
    <source>
        <dbReference type="ARBA" id="ARBA00004173"/>
    </source>
</evidence>
<feature type="region of interest" description="Disordered" evidence="12">
    <location>
        <begin position="652"/>
        <end position="671"/>
    </location>
</feature>
<dbReference type="PANTHER" id="PTHR16276">
    <property type="entry name" value="PENTATRICOPEPTIDE REPEAT DOMAIN-CONTAINING PROTEIN 3"/>
    <property type="match status" value="1"/>
</dbReference>
<protein>
    <recommendedName>
        <fullName evidence="11">Small ribosomal subunit protein mS39</fullName>
    </recommendedName>
</protein>
<sequence>MHSLKKTSWYKSVLIFQNKSHPCLSQSTSAVAENTDTIVIPNRIERGPTDILKALSHTIQQDPLAPHYKYHDDPFTIPVSNQEKRSFALAQESGKKAAQWIRATHADLFQHRVAEPFIEMYAPRLVYNENEAVSPEFLSQLIANGSVTDAIQTYQRLEKDSVEVGDELKQSLLELVCYYNCEDSVPGDLLEERWFTQGKHLVPKYNTWKDNEFSEILFKSFPEPGAAQYASIIQGMLKYNQVERALSFFEEAKSKGLALPVDVYNLVLGKVNFVKEGFEHRMQMIVEILSEMNLARVSPTVDTLNEVLNQLSLMASFRDSKKMALKTLSEMRKFGVKPCLASYNHLLFLFCRDRGPTSGILYSILDELESRVHTGEPIQVQDLRDNQFFSGAMEIARRHLADVSCAYRIDKLLHSGHNYNFIGESTRESAYYRNFFFLVLSREPFETFVELYARLVPNVYSPEKSVMMEFIKAADLNGKIEFYPRLWAEVNMLELWQQEDLLSYLLESLNRNLFAAPAELVPQLADVVWSVYSKVEEQNSLFLNGRSRQQAVEWTAVTLGHIMNVMLADSRLNEVDTIFGRILREDLAGIPEFTTMETYFNRLVEEKNLARSMGILQYLSELGFSNLKPMGDKLEANFTLTSAEQTKVLTLVGDSNRNNTASSEEEEATSP</sequence>
<keyword evidence="10" id="KW-0687">Ribonucleoprotein</keyword>
<keyword evidence="7" id="KW-0809">Transit peptide</keyword>
<dbReference type="Gene3D" id="1.25.40.10">
    <property type="entry name" value="Tetratricopeptide repeat domain"/>
    <property type="match status" value="1"/>
</dbReference>
<name>A0A8D8VC77_9HEMI</name>
<evidence type="ECO:0000256" key="6">
    <source>
        <dbReference type="ARBA" id="ARBA00022884"/>
    </source>
</evidence>
<keyword evidence="9" id="KW-0496">Mitochondrion</keyword>
<dbReference type="EMBL" id="HBUF01364654">
    <property type="protein sequence ID" value="CAG6722905.1"/>
    <property type="molecule type" value="Transcribed_RNA"/>
</dbReference>